<dbReference type="AlphaFoldDB" id="A0A6N6RMR0"/>
<keyword evidence="1" id="KW-0812">Transmembrane</keyword>
<dbReference type="RefSeq" id="WP_151666436.1">
    <property type="nucleotide sequence ID" value="NZ_WBVO01000001.1"/>
</dbReference>
<keyword evidence="1" id="KW-1133">Transmembrane helix</keyword>
<accession>A0A6N6RMR0</accession>
<dbReference type="Proteomes" id="UP000468650">
    <property type="component" value="Unassembled WGS sequence"/>
</dbReference>
<name>A0A6N6RMR0_9FLAO</name>
<sequence>MKKNDGLNISEQFLLENAKKLKGIPDTPVKGRVIPLRLGFTFGAVAAALAAVLVFRLQPSENTDLFADVTSEEVYQYYDSGLIDVETDLLMEYTSVDDFTVEIDPNEEELDLLLDDLNDEELYNILN</sequence>
<gene>
    <name evidence="2" type="ORF">F8C67_03670</name>
</gene>
<reference evidence="2 3" key="1">
    <citation type="submission" date="2019-09" db="EMBL/GenBank/DDBJ databases">
        <title>Genomes of family Cryomorphaceae.</title>
        <authorList>
            <person name="Bowman J.P."/>
        </authorList>
    </citation>
    <scope>NUCLEOTIDE SEQUENCE [LARGE SCALE GENOMIC DNA]</scope>
    <source>
        <strain evidence="2 3">LMG 25704</strain>
    </source>
</reference>
<evidence type="ECO:0000313" key="3">
    <source>
        <dbReference type="Proteomes" id="UP000468650"/>
    </source>
</evidence>
<proteinExistence type="predicted"/>
<comment type="caution">
    <text evidence="2">The sequence shown here is derived from an EMBL/GenBank/DDBJ whole genome shotgun (WGS) entry which is preliminary data.</text>
</comment>
<keyword evidence="3" id="KW-1185">Reference proteome</keyword>
<feature type="transmembrane region" description="Helical" evidence="1">
    <location>
        <begin position="34"/>
        <end position="55"/>
    </location>
</feature>
<evidence type="ECO:0000313" key="2">
    <source>
        <dbReference type="EMBL" id="KAB2814859.1"/>
    </source>
</evidence>
<keyword evidence="1" id="KW-0472">Membrane</keyword>
<organism evidence="2 3">
    <name type="scientific">Phaeocystidibacter luteus</name>
    <dbReference type="NCBI Taxonomy" id="911197"/>
    <lineage>
        <taxon>Bacteria</taxon>
        <taxon>Pseudomonadati</taxon>
        <taxon>Bacteroidota</taxon>
        <taxon>Flavobacteriia</taxon>
        <taxon>Flavobacteriales</taxon>
        <taxon>Phaeocystidibacteraceae</taxon>
        <taxon>Phaeocystidibacter</taxon>
    </lineage>
</organism>
<evidence type="ECO:0000256" key="1">
    <source>
        <dbReference type="SAM" id="Phobius"/>
    </source>
</evidence>
<dbReference type="EMBL" id="WBVO01000001">
    <property type="protein sequence ID" value="KAB2814859.1"/>
    <property type="molecule type" value="Genomic_DNA"/>
</dbReference>
<protein>
    <submittedName>
        <fullName evidence="2">Uncharacterized protein</fullName>
    </submittedName>
</protein>